<dbReference type="EC" id="2.1.1.361" evidence="3"/>
<dbReference type="InterPro" id="IPR001214">
    <property type="entry name" value="SET_dom"/>
</dbReference>
<dbReference type="PROSITE" id="PS51571">
    <property type="entry name" value="SAM_MT43_PR_SET"/>
    <property type="match status" value="1"/>
</dbReference>
<dbReference type="GO" id="GO:0005700">
    <property type="term" value="C:polytene chromosome"/>
    <property type="evidence" value="ECO:0007669"/>
    <property type="project" value="TreeGrafter"/>
</dbReference>
<dbReference type="GO" id="GO:0140944">
    <property type="term" value="F:histone H4K20 monomethyltransferase activity"/>
    <property type="evidence" value="ECO:0007669"/>
    <property type="project" value="UniProtKB-EC"/>
</dbReference>
<evidence type="ECO:0000259" key="14">
    <source>
        <dbReference type="PROSITE" id="PS50280"/>
    </source>
</evidence>
<evidence type="ECO:0000256" key="3">
    <source>
        <dbReference type="ARBA" id="ARBA00012187"/>
    </source>
</evidence>
<dbReference type="PANTHER" id="PTHR46167:SF1">
    <property type="entry name" value="N-LYSINE METHYLTRANSFERASE KMT5A"/>
    <property type="match status" value="1"/>
</dbReference>
<evidence type="ECO:0000256" key="11">
    <source>
        <dbReference type="ARBA" id="ARBA00023242"/>
    </source>
</evidence>
<keyword evidence="5" id="KW-0489">Methyltransferase</keyword>
<protein>
    <recommendedName>
        <fullName evidence="3">[histone H4]-lysine(20) N-methyltransferase</fullName>
        <ecNumber evidence="3">2.1.1.361</ecNumber>
    </recommendedName>
</protein>
<keyword evidence="4" id="KW-0158">Chromosome</keyword>
<dbReference type="InterPro" id="IPR047266">
    <property type="entry name" value="KMT5A-like_SET"/>
</dbReference>
<organism evidence="15 16">
    <name type="scientific">Elysia marginata</name>
    <dbReference type="NCBI Taxonomy" id="1093978"/>
    <lineage>
        <taxon>Eukaryota</taxon>
        <taxon>Metazoa</taxon>
        <taxon>Spiralia</taxon>
        <taxon>Lophotrochozoa</taxon>
        <taxon>Mollusca</taxon>
        <taxon>Gastropoda</taxon>
        <taxon>Heterobranchia</taxon>
        <taxon>Euthyneura</taxon>
        <taxon>Panpulmonata</taxon>
        <taxon>Sacoglossa</taxon>
        <taxon>Placobranchoidea</taxon>
        <taxon>Plakobranchidae</taxon>
        <taxon>Elysia</taxon>
    </lineage>
</organism>
<evidence type="ECO:0000256" key="13">
    <source>
        <dbReference type="SAM" id="MobiDB-lite"/>
    </source>
</evidence>
<dbReference type="PANTHER" id="PTHR46167">
    <property type="entry name" value="N-LYSINE METHYLTRANSFERASE KMT5A"/>
    <property type="match status" value="1"/>
</dbReference>
<keyword evidence="9" id="KW-0805">Transcription regulation</keyword>
<comment type="catalytic activity">
    <reaction evidence="12">
        <text>L-lysyl(20)-[histone H4] + S-adenosyl-L-methionine = N(6)-methyl-L-lysyl(20)-[histone H4] + S-adenosyl-L-homocysteine + H(+)</text>
        <dbReference type="Rhea" id="RHEA:60344"/>
        <dbReference type="Rhea" id="RHEA-COMP:15554"/>
        <dbReference type="Rhea" id="RHEA-COMP:15555"/>
        <dbReference type="ChEBI" id="CHEBI:15378"/>
        <dbReference type="ChEBI" id="CHEBI:29969"/>
        <dbReference type="ChEBI" id="CHEBI:57856"/>
        <dbReference type="ChEBI" id="CHEBI:59789"/>
        <dbReference type="ChEBI" id="CHEBI:61929"/>
        <dbReference type="EC" id="2.1.1.361"/>
    </reaction>
</comment>
<feature type="region of interest" description="Disordered" evidence="13">
    <location>
        <begin position="105"/>
        <end position="167"/>
    </location>
</feature>
<dbReference type="Pfam" id="PF00856">
    <property type="entry name" value="SET"/>
    <property type="match status" value="1"/>
</dbReference>
<dbReference type="SMART" id="SM00317">
    <property type="entry name" value="SET"/>
    <property type="match status" value="1"/>
</dbReference>
<feature type="compositionally biased region" description="Polar residues" evidence="13">
    <location>
        <begin position="54"/>
        <end position="77"/>
    </location>
</feature>
<evidence type="ECO:0000256" key="6">
    <source>
        <dbReference type="ARBA" id="ARBA00022679"/>
    </source>
</evidence>
<evidence type="ECO:0000256" key="1">
    <source>
        <dbReference type="ARBA" id="ARBA00004123"/>
    </source>
</evidence>
<evidence type="ECO:0000256" key="2">
    <source>
        <dbReference type="ARBA" id="ARBA00004286"/>
    </source>
</evidence>
<dbReference type="SUPFAM" id="SSF82199">
    <property type="entry name" value="SET domain"/>
    <property type="match status" value="1"/>
</dbReference>
<reference evidence="15 16" key="1">
    <citation type="journal article" date="2021" name="Elife">
        <title>Chloroplast acquisition without the gene transfer in kleptoplastic sea slugs, Plakobranchus ocellatus.</title>
        <authorList>
            <person name="Maeda T."/>
            <person name="Takahashi S."/>
            <person name="Yoshida T."/>
            <person name="Shimamura S."/>
            <person name="Takaki Y."/>
            <person name="Nagai Y."/>
            <person name="Toyoda A."/>
            <person name="Suzuki Y."/>
            <person name="Arimoto A."/>
            <person name="Ishii H."/>
            <person name="Satoh N."/>
            <person name="Nishiyama T."/>
            <person name="Hasebe M."/>
            <person name="Maruyama T."/>
            <person name="Minagawa J."/>
            <person name="Obokata J."/>
            <person name="Shigenobu S."/>
        </authorList>
    </citation>
    <scope>NUCLEOTIDE SEQUENCE [LARGE SCALE GENOMIC DNA]</scope>
</reference>
<keyword evidence="7" id="KW-0949">S-adenosyl-L-methionine</keyword>
<comment type="caution">
    <text evidence="15">The sequence shown here is derived from an EMBL/GenBank/DDBJ whole genome shotgun (WGS) entry which is preliminary data.</text>
</comment>
<dbReference type="Gene3D" id="2.170.270.10">
    <property type="entry name" value="SET domain"/>
    <property type="match status" value="1"/>
</dbReference>
<dbReference type="InterPro" id="IPR051760">
    <property type="entry name" value="KMT5A"/>
</dbReference>
<name>A0AAV4JET4_9GAST</name>
<dbReference type="GO" id="GO:0032259">
    <property type="term" value="P:methylation"/>
    <property type="evidence" value="ECO:0007669"/>
    <property type="project" value="UniProtKB-KW"/>
</dbReference>
<keyword evidence="6" id="KW-0808">Transferase</keyword>
<dbReference type="InterPro" id="IPR016858">
    <property type="entry name" value="KMT5A-like"/>
</dbReference>
<evidence type="ECO:0000313" key="16">
    <source>
        <dbReference type="Proteomes" id="UP000762676"/>
    </source>
</evidence>
<evidence type="ECO:0000313" key="15">
    <source>
        <dbReference type="EMBL" id="GFS21199.1"/>
    </source>
</evidence>
<feature type="region of interest" description="Disordered" evidence="13">
    <location>
        <begin position="1"/>
        <end position="77"/>
    </location>
</feature>
<dbReference type="AlphaFoldDB" id="A0AAV4JET4"/>
<keyword evidence="11" id="KW-0539">Nucleus</keyword>
<gene>
    <name evidence="15" type="ORF">ElyMa_003332800</name>
</gene>
<dbReference type="GO" id="GO:0005634">
    <property type="term" value="C:nucleus"/>
    <property type="evidence" value="ECO:0007669"/>
    <property type="project" value="UniProtKB-SubCell"/>
</dbReference>
<keyword evidence="10" id="KW-0804">Transcription</keyword>
<keyword evidence="16" id="KW-1185">Reference proteome</keyword>
<keyword evidence="8" id="KW-0156">Chromatin regulator</keyword>
<feature type="compositionally biased region" description="Polar residues" evidence="13">
    <location>
        <begin position="23"/>
        <end position="32"/>
    </location>
</feature>
<sequence>MSRSDDLSTSFAKVDNAEVNVETAESVTTSCVSDVKSASPLPGSPHSYEKNSPQEDNCASDSRSKPSTTHFSKSTGASASPALVAFQCSDAQDIAASPRLPRLKLRKSAKSSSQAGAAAVGKEGDSLKPKPGRRKKKDSEPSNNSVITDYFQVRRSGRQTKSEIQREKQHQLEQMILSGCEHGLEIKEFDCKGRGVVATKDFKKGDFVVEYAGDLIDIATAKQREEKYEADPEIGCYMYYFKCGTKQHCVDATAESGKLGRLLNHSSKGGNCCTRSLEVKGVARLILEAKRDITKGEELTYDYGDRSKASIESHPWLKL</sequence>
<dbReference type="Proteomes" id="UP000762676">
    <property type="component" value="Unassembled WGS sequence"/>
</dbReference>
<accession>A0AAV4JET4</accession>
<comment type="subcellular location">
    <subcellularLocation>
        <location evidence="2">Chromosome</location>
    </subcellularLocation>
    <subcellularLocation>
        <location evidence="1">Nucleus</location>
    </subcellularLocation>
</comment>
<evidence type="ECO:0000256" key="4">
    <source>
        <dbReference type="ARBA" id="ARBA00022454"/>
    </source>
</evidence>
<evidence type="ECO:0000256" key="10">
    <source>
        <dbReference type="ARBA" id="ARBA00023163"/>
    </source>
</evidence>
<evidence type="ECO:0000256" key="5">
    <source>
        <dbReference type="ARBA" id="ARBA00022603"/>
    </source>
</evidence>
<evidence type="ECO:0000256" key="7">
    <source>
        <dbReference type="ARBA" id="ARBA00022691"/>
    </source>
</evidence>
<evidence type="ECO:0000256" key="9">
    <source>
        <dbReference type="ARBA" id="ARBA00023015"/>
    </source>
</evidence>
<proteinExistence type="predicted"/>
<dbReference type="InterPro" id="IPR046341">
    <property type="entry name" value="SET_dom_sf"/>
</dbReference>
<dbReference type="EMBL" id="BMAT01006858">
    <property type="protein sequence ID" value="GFS21199.1"/>
    <property type="molecule type" value="Genomic_DNA"/>
</dbReference>
<dbReference type="PROSITE" id="PS50280">
    <property type="entry name" value="SET"/>
    <property type="match status" value="1"/>
</dbReference>
<feature type="domain" description="SET" evidence="14">
    <location>
        <begin position="182"/>
        <end position="304"/>
    </location>
</feature>
<dbReference type="GO" id="GO:0043516">
    <property type="term" value="P:regulation of DNA damage response, signal transduction by p53 class mediator"/>
    <property type="evidence" value="ECO:0007669"/>
    <property type="project" value="TreeGrafter"/>
</dbReference>
<evidence type="ECO:0000256" key="12">
    <source>
        <dbReference type="ARBA" id="ARBA00047784"/>
    </source>
</evidence>
<dbReference type="CDD" id="cd10528">
    <property type="entry name" value="SET_SETD8"/>
    <property type="match status" value="1"/>
</dbReference>
<dbReference type="GO" id="GO:0006357">
    <property type="term" value="P:regulation of transcription by RNA polymerase II"/>
    <property type="evidence" value="ECO:0007669"/>
    <property type="project" value="TreeGrafter"/>
</dbReference>
<feature type="compositionally biased region" description="Low complexity" evidence="13">
    <location>
        <begin position="110"/>
        <end position="119"/>
    </location>
</feature>
<evidence type="ECO:0000256" key="8">
    <source>
        <dbReference type="ARBA" id="ARBA00022853"/>
    </source>
</evidence>